<dbReference type="PROSITE" id="PS50949">
    <property type="entry name" value="HTH_GNTR"/>
    <property type="match status" value="1"/>
</dbReference>
<protein>
    <submittedName>
        <fullName evidence="5">GntR family transcriptional regulator</fullName>
    </submittedName>
</protein>
<dbReference type="InterPro" id="IPR036390">
    <property type="entry name" value="WH_DNA-bd_sf"/>
</dbReference>
<dbReference type="Gene3D" id="1.10.10.10">
    <property type="entry name" value="Winged helix-like DNA-binding domain superfamily/Winged helix DNA-binding domain"/>
    <property type="match status" value="1"/>
</dbReference>
<dbReference type="Pfam" id="PF07729">
    <property type="entry name" value="FCD"/>
    <property type="match status" value="1"/>
</dbReference>
<comment type="caution">
    <text evidence="5">The sequence shown here is derived from an EMBL/GenBank/DDBJ whole genome shotgun (WGS) entry which is preliminary data.</text>
</comment>
<dbReference type="SMART" id="SM00895">
    <property type="entry name" value="FCD"/>
    <property type="match status" value="1"/>
</dbReference>
<dbReference type="Gene3D" id="1.20.120.530">
    <property type="entry name" value="GntR ligand-binding domain-like"/>
    <property type="match status" value="1"/>
</dbReference>
<dbReference type="Pfam" id="PF00392">
    <property type="entry name" value="GntR"/>
    <property type="match status" value="1"/>
</dbReference>
<sequence>MKQIERSKSLTEVATDELRRAIVNGSLELGQLLSENALAATLGISRTPVREALSQLRLEGLVKVTPKGSCVFTLSAAELRELCFFRFGLESLAVREAITHNPDKYAAEMAEVVSQMESKKKLEQIQDYLELDRRFHQLSFCHSDNRYLEEAFRMVEGKISAMRTHLAVLHDLTDKTLEDHHAILSAVRSRKAEKVIEILDEHINSIATFYESNIADIAEEDARKSGKLWEA</sequence>
<accession>A0A2S5KGR8</accession>
<gene>
    <name evidence="5" type="ORF">C4K68_27965</name>
</gene>
<dbReference type="CDD" id="cd07377">
    <property type="entry name" value="WHTH_GntR"/>
    <property type="match status" value="1"/>
</dbReference>
<feature type="domain" description="HTH gntR-type" evidence="4">
    <location>
        <begin position="8"/>
        <end position="74"/>
    </location>
</feature>
<dbReference type="InterPro" id="IPR011711">
    <property type="entry name" value="GntR_C"/>
</dbReference>
<keyword evidence="2" id="KW-0238">DNA-binding</keyword>
<dbReference type="GO" id="GO:0003700">
    <property type="term" value="F:DNA-binding transcription factor activity"/>
    <property type="evidence" value="ECO:0007669"/>
    <property type="project" value="InterPro"/>
</dbReference>
<evidence type="ECO:0000256" key="1">
    <source>
        <dbReference type="ARBA" id="ARBA00023015"/>
    </source>
</evidence>
<dbReference type="OrthoDB" id="9799812at2"/>
<organism evidence="5 6">
    <name type="scientific">Proteobacteria bacterium 228</name>
    <dbReference type="NCBI Taxonomy" id="2083153"/>
    <lineage>
        <taxon>Bacteria</taxon>
        <taxon>Pseudomonadati</taxon>
        <taxon>Pseudomonadota</taxon>
    </lineage>
</organism>
<dbReference type="SUPFAM" id="SSF48008">
    <property type="entry name" value="GntR ligand-binding domain-like"/>
    <property type="match status" value="1"/>
</dbReference>
<dbReference type="GO" id="GO:0003677">
    <property type="term" value="F:DNA binding"/>
    <property type="evidence" value="ECO:0007669"/>
    <property type="project" value="UniProtKB-KW"/>
</dbReference>
<dbReference type="PRINTS" id="PR00035">
    <property type="entry name" value="HTHGNTR"/>
</dbReference>
<evidence type="ECO:0000259" key="4">
    <source>
        <dbReference type="PROSITE" id="PS50949"/>
    </source>
</evidence>
<dbReference type="PANTHER" id="PTHR43537">
    <property type="entry name" value="TRANSCRIPTIONAL REGULATOR, GNTR FAMILY"/>
    <property type="match status" value="1"/>
</dbReference>
<dbReference type="AlphaFoldDB" id="A0A2S5KGR8"/>
<dbReference type="InterPro" id="IPR000524">
    <property type="entry name" value="Tscrpt_reg_HTH_GntR"/>
</dbReference>
<dbReference type="SMART" id="SM00345">
    <property type="entry name" value="HTH_GNTR"/>
    <property type="match status" value="1"/>
</dbReference>
<dbReference type="Proteomes" id="UP000238196">
    <property type="component" value="Unassembled WGS sequence"/>
</dbReference>
<keyword evidence="1" id="KW-0805">Transcription regulation</keyword>
<proteinExistence type="predicted"/>
<evidence type="ECO:0000256" key="3">
    <source>
        <dbReference type="ARBA" id="ARBA00023163"/>
    </source>
</evidence>
<dbReference type="SUPFAM" id="SSF46785">
    <property type="entry name" value="Winged helix' DNA-binding domain"/>
    <property type="match status" value="1"/>
</dbReference>
<dbReference type="InterPro" id="IPR036388">
    <property type="entry name" value="WH-like_DNA-bd_sf"/>
</dbReference>
<evidence type="ECO:0000313" key="5">
    <source>
        <dbReference type="EMBL" id="PPC73960.1"/>
    </source>
</evidence>
<evidence type="ECO:0000313" key="6">
    <source>
        <dbReference type="Proteomes" id="UP000238196"/>
    </source>
</evidence>
<evidence type="ECO:0000256" key="2">
    <source>
        <dbReference type="ARBA" id="ARBA00023125"/>
    </source>
</evidence>
<name>A0A2S5KGR8_9PROT</name>
<dbReference type="EMBL" id="PRLP01000169">
    <property type="protein sequence ID" value="PPC73960.1"/>
    <property type="molecule type" value="Genomic_DNA"/>
</dbReference>
<keyword evidence="3" id="KW-0804">Transcription</keyword>
<dbReference type="PANTHER" id="PTHR43537:SF50">
    <property type="entry name" value="TRANSCRIPTIONAL REGULATORY PROTEIN"/>
    <property type="match status" value="1"/>
</dbReference>
<reference evidence="5 6" key="1">
    <citation type="submission" date="2018-02" db="EMBL/GenBank/DDBJ databases">
        <title>novel marine gammaproteobacteria from coastal saline agro ecosystem.</title>
        <authorList>
            <person name="Krishnan R."/>
            <person name="Ramesh Kumar N."/>
        </authorList>
    </citation>
    <scope>NUCLEOTIDE SEQUENCE [LARGE SCALE GENOMIC DNA]</scope>
    <source>
        <strain evidence="5 6">228</strain>
    </source>
</reference>
<dbReference type="InterPro" id="IPR008920">
    <property type="entry name" value="TF_FadR/GntR_C"/>
</dbReference>